<dbReference type="Proteomes" id="UP000053144">
    <property type="component" value="Unassembled WGS sequence"/>
</dbReference>
<protein>
    <submittedName>
        <fullName evidence="1">Uncharacterized protein</fullName>
    </submittedName>
</protein>
<reference evidence="2" key="1">
    <citation type="journal article" date="2015" name="Proc. Natl. Acad. Sci. U.S.A.">
        <title>Genome sequencing of adzuki bean (Vigna angularis) provides insight into high starch and low fat accumulation and domestication.</title>
        <authorList>
            <person name="Yang K."/>
            <person name="Tian Z."/>
            <person name="Chen C."/>
            <person name="Luo L."/>
            <person name="Zhao B."/>
            <person name="Wang Z."/>
            <person name="Yu L."/>
            <person name="Li Y."/>
            <person name="Sun Y."/>
            <person name="Li W."/>
            <person name="Chen Y."/>
            <person name="Li Y."/>
            <person name="Zhang Y."/>
            <person name="Ai D."/>
            <person name="Zhao J."/>
            <person name="Shang C."/>
            <person name="Ma Y."/>
            <person name="Wu B."/>
            <person name="Wang M."/>
            <person name="Gao L."/>
            <person name="Sun D."/>
            <person name="Zhang P."/>
            <person name="Guo F."/>
            <person name="Wang W."/>
            <person name="Li Y."/>
            <person name="Wang J."/>
            <person name="Varshney R.K."/>
            <person name="Wang J."/>
            <person name="Ling H.Q."/>
            <person name="Wan P."/>
        </authorList>
    </citation>
    <scope>NUCLEOTIDE SEQUENCE</scope>
    <source>
        <strain evidence="2">cv. Jingnong 6</strain>
    </source>
</reference>
<organism evidence="1 2">
    <name type="scientific">Phaseolus angularis</name>
    <name type="common">Azuki bean</name>
    <name type="synonym">Vigna angularis</name>
    <dbReference type="NCBI Taxonomy" id="3914"/>
    <lineage>
        <taxon>Eukaryota</taxon>
        <taxon>Viridiplantae</taxon>
        <taxon>Streptophyta</taxon>
        <taxon>Embryophyta</taxon>
        <taxon>Tracheophyta</taxon>
        <taxon>Spermatophyta</taxon>
        <taxon>Magnoliopsida</taxon>
        <taxon>eudicotyledons</taxon>
        <taxon>Gunneridae</taxon>
        <taxon>Pentapetalae</taxon>
        <taxon>rosids</taxon>
        <taxon>fabids</taxon>
        <taxon>Fabales</taxon>
        <taxon>Fabaceae</taxon>
        <taxon>Papilionoideae</taxon>
        <taxon>50 kb inversion clade</taxon>
        <taxon>NPAAA clade</taxon>
        <taxon>indigoferoid/millettioid clade</taxon>
        <taxon>Phaseoleae</taxon>
        <taxon>Vigna</taxon>
    </lineage>
</organism>
<accession>A0A0L9TAU4</accession>
<dbReference type="EMBL" id="KQ258384">
    <property type="protein sequence ID" value="KOM27496.1"/>
    <property type="molecule type" value="Genomic_DNA"/>
</dbReference>
<name>A0A0L9TAU4_PHAAN</name>
<evidence type="ECO:0000313" key="2">
    <source>
        <dbReference type="Proteomes" id="UP000053144"/>
    </source>
</evidence>
<dbReference type="Gramene" id="KOM27496">
    <property type="protein sequence ID" value="KOM27496"/>
    <property type="gene ID" value="LR48_Vigan432s000100"/>
</dbReference>
<evidence type="ECO:0000313" key="1">
    <source>
        <dbReference type="EMBL" id="KOM27496.1"/>
    </source>
</evidence>
<sequence length="55" mass="6220">MATGDTSTFNHNPSLHPYAHMLLVTAHPPYSPINTNTLYTAKHSFPIFTHPRIYP</sequence>
<proteinExistence type="predicted"/>
<gene>
    <name evidence="1" type="ORF">LR48_Vigan432s000100</name>
</gene>
<dbReference type="AlphaFoldDB" id="A0A0L9TAU4"/>